<keyword evidence="1" id="KW-0547">Nucleotide-binding</keyword>
<dbReference type="GO" id="GO:0005829">
    <property type="term" value="C:cytosol"/>
    <property type="evidence" value="ECO:0007669"/>
    <property type="project" value="TreeGrafter"/>
</dbReference>
<dbReference type="GO" id="GO:0004592">
    <property type="term" value="F:pantoate-beta-alanine ligase activity"/>
    <property type="evidence" value="ECO:0007669"/>
    <property type="project" value="InterPro"/>
</dbReference>
<sequence length="189" mass="20503">MHLTGLSAGKAFIREVARTGQTIGTVHTLGALHLGHAELIRRAALENDVAIVTVYPNKIQLRPGGSYDFNLDDDIGLALRSGATAVISSSDTEMFPVGYRTYVSQCDCDLRLGGPETYLKEAVTGAIRWICYSRPTRSYFDSGTTTPPRLGGRDERDSRVDLTTRGTLVPCIKTDIKTGMMPPPISGSR</sequence>
<name>A0A9X9XV43_9BRAD</name>
<dbReference type="InterPro" id="IPR003721">
    <property type="entry name" value="Pantoate_ligase"/>
</dbReference>
<dbReference type="InterPro" id="IPR014729">
    <property type="entry name" value="Rossmann-like_a/b/a_fold"/>
</dbReference>
<evidence type="ECO:0000313" key="3">
    <source>
        <dbReference type="EMBL" id="UEM11537.1"/>
    </source>
</evidence>
<keyword evidence="3" id="KW-0436">Ligase</keyword>
<keyword evidence="2" id="KW-0067">ATP-binding</keyword>
<reference evidence="3 4" key="1">
    <citation type="journal article" date="2022" name="Int. J. Syst. Evol. Microbiol.">
        <title>Strains of Bradyrhizobium barranii sp. nov. associated with legumes native to Canada are symbionts of soybeans and belong to different subspecies (subsp. barranii subsp. nov. and subsp. apii subsp. nov.) and symbiovars (sv. glycinearum and sv. septentrionale).</title>
        <authorList>
            <person name="Bromfield E.S.P."/>
            <person name="Cloutier S."/>
            <person name="Wasai-Hara S."/>
            <person name="Minamisawa K."/>
        </authorList>
    </citation>
    <scope>NUCLEOTIDE SEQUENCE [LARGE SCALE GENOMIC DNA]</scope>
    <source>
        <strain evidence="3 4">144S4</strain>
    </source>
</reference>
<evidence type="ECO:0000256" key="1">
    <source>
        <dbReference type="ARBA" id="ARBA00022741"/>
    </source>
</evidence>
<dbReference type="Gene3D" id="3.40.50.620">
    <property type="entry name" value="HUPs"/>
    <property type="match status" value="1"/>
</dbReference>
<gene>
    <name evidence="3" type="ORF">J4G43_044785</name>
</gene>
<dbReference type="PANTHER" id="PTHR21299:SF1">
    <property type="entry name" value="PANTOATE--BETA-ALANINE LIGASE"/>
    <property type="match status" value="1"/>
</dbReference>
<dbReference type="Pfam" id="PF02569">
    <property type="entry name" value="Pantoate_ligase"/>
    <property type="match status" value="1"/>
</dbReference>
<protein>
    <submittedName>
        <fullName evidence="3">Pantoate--beta-alanine ligase</fullName>
    </submittedName>
</protein>
<dbReference type="GO" id="GO:0005524">
    <property type="term" value="F:ATP binding"/>
    <property type="evidence" value="ECO:0007669"/>
    <property type="project" value="UniProtKB-KW"/>
</dbReference>
<dbReference type="PANTHER" id="PTHR21299">
    <property type="entry name" value="CYTIDYLATE KINASE/PANTOATE-BETA-ALANINE LIGASE"/>
    <property type="match status" value="1"/>
</dbReference>
<accession>A0A9X9XV43</accession>
<dbReference type="KEGG" id="bban:J4G43_044785"/>
<dbReference type="EMBL" id="CP086136">
    <property type="protein sequence ID" value="UEM11537.1"/>
    <property type="molecule type" value="Genomic_DNA"/>
</dbReference>
<dbReference type="RefSeq" id="WP_225005496.1">
    <property type="nucleotide sequence ID" value="NZ_CP086136.1"/>
</dbReference>
<evidence type="ECO:0000256" key="2">
    <source>
        <dbReference type="ARBA" id="ARBA00022840"/>
    </source>
</evidence>
<proteinExistence type="predicted"/>
<dbReference type="Proteomes" id="UP000664702">
    <property type="component" value="Chromosome"/>
</dbReference>
<organism evidence="3 4">
    <name type="scientific">Bradyrhizobium barranii subsp. barranii</name>
    <dbReference type="NCBI Taxonomy" id="2823807"/>
    <lineage>
        <taxon>Bacteria</taxon>
        <taxon>Pseudomonadati</taxon>
        <taxon>Pseudomonadota</taxon>
        <taxon>Alphaproteobacteria</taxon>
        <taxon>Hyphomicrobiales</taxon>
        <taxon>Nitrobacteraceae</taxon>
        <taxon>Bradyrhizobium</taxon>
        <taxon>Bradyrhizobium barranii</taxon>
    </lineage>
</organism>
<dbReference type="GO" id="GO:0015940">
    <property type="term" value="P:pantothenate biosynthetic process"/>
    <property type="evidence" value="ECO:0007669"/>
    <property type="project" value="InterPro"/>
</dbReference>
<dbReference type="SUPFAM" id="SSF52374">
    <property type="entry name" value="Nucleotidylyl transferase"/>
    <property type="match status" value="1"/>
</dbReference>
<dbReference type="AlphaFoldDB" id="A0A9X9XV43"/>
<evidence type="ECO:0000313" key="4">
    <source>
        <dbReference type="Proteomes" id="UP000664702"/>
    </source>
</evidence>